<comment type="caution">
    <text evidence="1">The sequence shown here is derived from an EMBL/GenBank/DDBJ whole genome shotgun (WGS) entry which is preliminary data.</text>
</comment>
<name>A0A373A2S8_9ACTN</name>
<accession>A0A373A2S8</accession>
<evidence type="ECO:0000313" key="1">
    <source>
        <dbReference type="EMBL" id="RGD62074.1"/>
    </source>
</evidence>
<reference evidence="1 2" key="1">
    <citation type="submission" date="2018-08" db="EMBL/GenBank/DDBJ databases">
        <title>Diversity &amp; Physiological Properties of Lignin-Decomposing Actinobacteria from Soil.</title>
        <authorList>
            <person name="Roh S.G."/>
            <person name="Kim S.B."/>
        </authorList>
    </citation>
    <scope>NUCLEOTIDE SEQUENCE [LARGE SCALE GENOMIC DNA]</scope>
    <source>
        <strain evidence="1 2">MMS17-GH009</strain>
    </source>
</reference>
<sequence length="188" mass="20688">MPTPPPKPTTAETVTAARDRHRRAAADTDLGPTARRYHQHAACGYDWALQAHGTPTADRHLGYAHAYAEQAANHAPATRRWTLILPGPFCDWLTESGHLPEDFTGDEPADRLLLAYRAGIPHRIDASSWSLTIAAHDPVAMHELTQIALRFVQHCSRDNPHTPAQARAAVALTDRIADLSKHMLHATN</sequence>
<dbReference type="Proteomes" id="UP000263377">
    <property type="component" value="Unassembled WGS sequence"/>
</dbReference>
<dbReference type="AlphaFoldDB" id="A0A373A2S8"/>
<gene>
    <name evidence="1" type="ORF">DR950_33870</name>
</gene>
<dbReference type="EMBL" id="QVIG01000001">
    <property type="protein sequence ID" value="RGD62074.1"/>
    <property type="molecule type" value="Genomic_DNA"/>
</dbReference>
<organism evidence="1 2">
    <name type="scientific">Kitasatospora xanthocidica</name>
    <dbReference type="NCBI Taxonomy" id="83382"/>
    <lineage>
        <taxon>Bacteria</taxon>
        <taxon>Bacillati</taxon>
        <taxon>Actinomycetota</taxon>
        <taxon>Actinomycetes</taxon>
        <taxon>Kitasatosporales</taxon>
        <taxon>Streptomycetaceae</taxon>
        <taxon>Kitasatospora</taxon>
    </lineage>
</organism>
<protein>
    <submittedName>
        <fullName evidence="1">Uncharacterized protein</fullName>
    </submittedName>
</protein>
<keyword evidence="2" id="KW-1185">Reference proteome</keyword>
<dbReference type="RefSeq" id="WP_117490306.1">
    <property type="nucleotide sequence ID" value="NZ_QVIG01000001.1"/>
</dbReference>
<proteinExistence type="predicted"/>
<evidence type="ECO:0000313" key="2">
    <source>
        <dbReference type="Proteomes" id="UP000263377"/>
    </source>
</evidence>